<dbReference type="AlphaFoldDB" id="A0A150MDU3"/>
<dbReference type="Proteomes" id="UP000075683">
    <property type="component" value="Unassembled WGS sequence"/>
</dbReference>
<reference evidence="1 2" key="1">
    <citation type="submission" date="2016-01" db="EMBL/GenBank/DDBJ databases">
        <title>Draft Genome Sequences of Seven Thermophilic Sporeformers Isolated from Foods.</title>
        <authorList>
            <person name="Berendsen E.M."/>
            <person name="Wells-Bennik M.H."/>
            <person name="Krawcyk A.O."/>
            <person name="De Jong A."/>
            <person name="Holsappel S."/>
            <person name="Eijlander R.T."/>
            <person name="Kuipers O.P."/>
        </authorList>
    </citation>
    <scope>NUCLEOTIDE SEQUENCE [LARGE SCALE GENOMIC DNA]</scope>
    <source>
        <strain evidence="1 2">B4135</strain>
    </source>
</reference>
<comment type="caution">
    <text evidence="1">The sequence shown here is derived from an EMBL/GenBank/DDBJ whole genome shotgun (WGS) entry which is preliminary data.</text>
</comment>
<proteinExistence type="predicted"/>
<dbReference type="STRING" id="301148.B4135_1096"/>
<accession>A0A150MDU3</accession>
<evidence type="ECO:0000313" key="2">
    <source>
        <dbReference type="Proteomes" id="UP000075683"/>
    </source>
</evidence>
<gene>
    <name evidence="1" type="ORF">B4135_1096</name>
</gene>
<sequence>MTNSEFIKELGFDKIKEAPKLEHHFFPFYERILEFISEYEPKFIKIKDKLKSYFETFFSFTPIIINNGF</sequence>
<protein>
    <submittedName>
        <fullName evidence="1">Uncharacterized protein</fullName>
    </submittedName>
</protein>
<evidence type="ECO:0000313" key="1">
    <source>
        <dbReference type="EMBL" id="KYD22613.1"/>
    </source>
</evidence>
<name>A0A150MDU3_9BACI</name>
<organism evidence="1 2">
    <name type="scientific">Caldibacillus debilis</name>
    <dbReference type="NCBI Taxonomy" id="301148"/>
    <lineage>
        <taxon>Bacteria</taxon>
        <taxon>Bacillati</taxon>
        <taxon>Bacillota</taxon>
        <taxon>Bacilli</taxon>
        <taxon>Bacillales</taxon>
        <taxon>Bacillaceae</taxon>
        <taxon>Caldibacillus</taxon>
    </lineage>
</organism>
<dbReference type="EMBL" id="LQYT01000009">
    <property type="protein sequence ID" value="KYD22613.1"/>
    <property type="molecule type" value="Genomic_DNA"/>
</dbReference>